<gene>
    <name evidence="2" type="ORF">SAMN05443550_10784</name>
</gene>
<dbReference type="OrthoDB" id="1467917at2"/>
<accession>A0A1H4FAM1</accession>
<name>A0A1H4FAM1_9SPHI</name>
<dbReference type="Proteomes" id="UP000198850">
    <property type="component" value="Unassembled WGS sequence"/>
</dbReference>
<reference evidence="2 3" key="1">
    <citation type="submission" date="2016-10" db="EMBL/GenBank/DDBJ databases">
        <authorList>
            <person name="de Groot N.N."/>
        </authorList>
    </citation>
    <scope>NUCLEOTIDE SEQUENCE [LARGE SCALE GENOMIC DNA]</scope>
    <source>
        <strain evidence="2 3">DSM 19033</strain>
    </source>
</reference>
<dbReference type="Pfam" id="PF09413">
    <property type="entry name" value="DUF2007"/>
    <property type="match status" value="1"/>
</dbReference>
<dbReference type="Gene3D" id="3.30.70.790">
    <property type="entry name" value="UreE, C-terminal domain"/>
    <property type="match status" value="1"/>
</dbReference>
<evidence type="ECO:0000259" key="1">
    <source>
        <dbReference type="Pfam" id="PF09413"/>
    </source>
</evidence>
<sequence length="69" mass="7635">MENNWVRVYTTQDAVTAEIIKQGLMENDIAAVVMNKKDSSYQTFGTVDIMVSAADLEAADAYIKSIESE</sequence>
<dbReference type="InterPro" id="IPR011322">
    <property type="entry name" value="N-reg_PII-like_a/b"/>
</dbReference>
<dbReference type="STRING" id="425514.SAMN05443550_10784"/>
<organism evidence="2 3">
    <name type="scientific">Pedobacter hartonius</name>
    <dbReference type="NCBI Taxonomy" id="425514"/>
    <lineage>
        <taxon>Bacteria</taxon>
        <taxon>Pseudomonadati</taxon>
        <taxon>Bacteroidota</taxon>
        <taxon>Sphingobacteriia</taxon>
        <taxon>Sphingobacteriales</taxon>
        <taxon>Sphingobacteriaceae</taxon>
        <taxon>Pedobacter</taxon>
    </lineage>
</organism>
<dbReference type="EMBL" id="FNRA01000007">
    <property type="protein sequence ID" value="SEA93997.1"/>
    <property type="molecule type" value="Genomic_DNA"/>
</dbReference>
<proteinExistence type="predicted"/>
<protein>
    <submittedName>
        <fullName evidence="2">Putative signal transducing protein</fullName>
    </submittedName>
</protein>
<dbReference type="AlphaFoldDB" id="A0A1H4FAM1"/>
<evidence type="ECO:0000313" key="3">
    <source>
        <dbReference type="Proteomes" id="UP000198850"/>
    </source>
</evidence>
<dbReference type="SUPFAM" id="SSF54913">
    <property type="entry name" value="GlnB-like"/>
    <property type="match status" value="1"/>
</dbReference>
<feature type="domain" description="DUF2007" evidence="1">
    <location>
        <begin position="5"/>
        <end position="66"/>
    </location>
</feature>
<dbReference type="RefSeq" id="WP_090557457.1">
    <property type="nucleotide sequence ID" value="NZ_FNRA01000007.1"/>
</dbReference>
<keyword evidence="3" id="KW-1185">Reference proteome</keyword>
<dbReference type="InterPro" id="IPR018551">
    <property type="entry name" value="DUF2007"/>
</dbReference>
<evidence type="ECO:0000313" key="2">
    <source>
        <dbReference type="EMBL" id="SEA93997.1"/>
    </source>
</evidence>